<dbReference type="Proteomes" id="UP000008370">
    <property type="component" value="Unassembled WGS sequence"/>
</dbReference>
<dbReference type="InParanoid" id="K5WPB7"/>
<sequence>MAIDVGSNGAPGLYPGLISLKQFCDLAQTTNDATQSHLQLLGQRIQELHAEYEASRAEVIELRSEVERLRQRNEQLYSENVALRQQTWGSGGT</sequence>
<evidence type="ECO:0000313" key="2">
    <source>
        <dbReference type="EMBL" id="EKM52187.1"/>
    </source>
</evidence>
<dbReference type="KEGG" id="pco:PHACADRAFT_262699"/>
<proteinExistence type="predicted"/>
<dbReference type="EMBL" id="JH930476">
    <property type="protein sequence ID" value="EKM52187.1"/>
    <property type="molecule type" value="Genomic_DNA"/>
</dbReference>
<evidence type="ECO:0000313" key="3">
    <source>
        <dbReference type="Proteomes" id="UP000008370"/>
    </source>
</evidence>
<accession>K5WPB7</accession>
<reference evidence="2 3" key="1">
    <citation type="journal article" date="2012" name="BMC Genomics">
        <title>Comparative genomics of the white-rot fungi, Phanerochaete carnosa and P. chrysosporium, to elucidate the genetic basis of the distinct wood types they colonize.</title>
        <authorList>
            <person name="Suzuki H."/>
            <person name="MacDonald J."/>
            <person name="Syed K."/>
            <person name="Salamov A."/>
            <person name="Hori C."/>
            <person name="Aerts A."/>
            <person name="Henrissat B."/>
            <person name="Wiebenga A."/>
            <person name="vanKuyk P.A."/>
            <person name="Barry K."/>
            <person name="Lindquist E."/>
            <person name="LaButti K."/>
            <person name="Lapidus A."/>
            <person name="Lucas S."/>
            <person name="Coutinho P."/>
            <person name="Gong Y."/>
            <person name="Samejima M."/>
            <person name="Mahadevan R."/>
            <person name="Abou-Zaid M."/>
            <person name="de Vries R.P."/>
            <person name="Igarashi K."/>
            <person name="Yadav J.S."/>
            <person name="Grigoriev I.V."/>
            <person name="Master E.R."/>
        </authorList>
    </citation>
    <scope>NUCLEOTIDE SEQUENCE [LARGE SCALE GENOMIC DNA]</scope>
    <source>
        <strain evidence="2 3">HHB-10118-sp</strain>
    </source>
</reference>
<dbReference type="GeneID" id="18918356"/>
<name>K5WPB7_PHACS</name>
<dbReference type="OrthoDB" id="10512248at2759"/>
<organism evidence="2 3">
    <name type="scientific">Phanerochaete carnosa (strain HHB-10118-sp)</name>
    <name type="common">White-rot fungus</name>
    <name type="synonym">Peniophora carnosa</name>
    <dbReference type="NCBI Taxonomy" id="650164"/>
    <lineage>
        <taxon>Eukaryota</taxon>
        <taxon>Fungi</taxon>
        <taxon>Dikarya</taxon>
        <taxon>Basidiomycota</taxon>
        <taxon>Agaricomycotina</taxon>
        <taxon>Agaricomycetes</taxon>
        <taxon>Polyporales</taxon>
        <taxon>Phanerochaetaceae</taxon>
        <taxon>Phanerochaete</taxon>
    </lineage>
</organism>
<evidence type="ECO:0000256" key="1">
    <source>
        <dbReference type="SAM" id="Coils"/>
    </source>
</evidence>
<keyword evidence="1" id="KW-0175">Coiled coil</keyword>
<keyword evidence="3" id="KW-1185">Reference proteome</keyword>
<feature type="coiled-coil region" evidence="1">
    <location>
        <begin position="38"/>
        <end position="86"/>
    </location>
</feature>
<protein>
    <submittedName>
        <fullName evidence="2">Uncharacterized protein</fullName>
    </submittedName>
</protein>
<dbReference type="AlphaFoldDB" id="K5WPB7"/>
<dbReference type="HOGENOM" id="CLU_2400401_0_0_1"/>
<dbReference type="RefSeq" id="XP_007399964.1">
    <property type="nucleotide sequence ID" value="XM_007399902.1"/>
</dbReference>
<gene>
    <name evidence="2" type="ORF">PHACADRAFT_262699</name>
</gene>